<organism evidence="1">
    <name type="scientific">Opuntia streptacantha</name>
    <name type="common">Prickly pear cactus</name>
    <name type="synonym">Opuntia cardona</name>
    <dbReference type="NCBI Taxonomy" id="393608"/>
    <lineage>
        <taxon>Eukaryota</taxon>
        <taxon>Viridiplantae</taxon>
        <taxon>Streptophyta</taxon>
        <taxon>Embryophyta</taxon>
        <taxon>Tracheophyta</taxon>
        <taxon>Spermatophyta</taxon>
        <taxon>Magnoliopsida</taxon>
        <taxon>eudicotyledons</taxon>
        <taxon>Gunneridae</taxon>
        <taxon>Pentapetalae</taxon>
        <taxon>Caryophyllales</taxon>
        <taxon>Cactineae</taxon>
        <taxon>Cactaceae</taxon>
        <taxon>Opuntioideae</taxon>
        <taxon>Opuntia</taxon>
    </lineage>
</organism>
<sequence length="103" mass="11270">MVHYWSCCCFRVRLKSAQDPAPCLVPAGSTCTLASRLGRMISSLPSAMRKVAPAFLPVLAAQIAPPPPLHFLLLRSATLLTASFLSTYFLIYKSSLIFVEILN</sequence>
<proteinExistence type="predicted"/>
<accession>A0A7C9A1P4</accession>
<reference evidence="1" key="1">
    <citation type="journal article" date="2013" name="J. Plant Res.">
        <title>Effect of fungi and light on seed germination of three Opuntia species from semiarid lands of central Mexico.</title>
        <authorList>
            <person name="Delgado-Sanchez P."/>
            <person name="Jimenez-Bremont J.F."/>
            <person name="Guerrero-Gonzalez Mde L."/>
            <person name="Flores J."/>
        </authorList>
    </citation>
    <scope>NUCLEOTIDE SEQUENCE</scope>
    <source>
        <tissue evidence="1">Cladode</tissue>
    </source>
</reference>
<evidence type="ECO:0000313" key="1">
    <source>
        <dbReference type="EMBL" id="MBA4655830.1"/>
    </source>
</evidence>
<dbReference type="EMBL" id="GISG01189260">
    <property type="protein sequence ID" value="MBA4655830.1"/>
    <property type="molecule type" value="Transcribed_RNA"/>
</dbReference>
<protein>
    <submittedName>
        <fullName evidence="1">Uncharacterized protein</fullName>
    </submittedName>
</protein>
<reference evidence="1" key="2">
    <citation type="submission" date="2020-07" db="EMBL/GenBank/DDBJ databases">
        <authorList>
            <person name="Vera ALvarez R."/>
            <person name="Arias-Moreno D.M."/>
            <person name="Jimenez-Jacinto V."/>
            <person name="Jimenez-Bremont J.F."/>
            <person name="Swaminathan K."/>
            <person name="Moose S.P."/>
            <person name="Guerrero-Gonzalez M.L."/>
            <person name="Marino-Ramirez L."/>
            <person name="Landsman D."/>
            <person name="Rodriguez-Kessler M."/>
            <person name="Delgado-Sanchez P."/>
        </authorList>
    </citation>
    <scope>NUCLEOTIDE SEQUENCE</scope>
    <source>
        <tissue evidence="1">Cladode</tissue>
    </source>
</reference>
<dbReference type="AlphaFoldDB" id="A0A7C9A1P4"/>
<dbReference type="EMBL" id="GISG01189257">
    <property type="protein sequence ID" value="MBA4655829.1"/>
    <property type="molecule type" value="Transcribed_RNA"/>
</dbReference>
<name>A0A7C9A1P4_OPUST</name>